<dbReference type="SUPFAM" id="SSF50978">
    <property type="entry name" value="WD40 repeat-like"/>
    <property type="match status" value="1"/>
</dbReference>
<keyword evidence="2" id="KW-0677">Repeat</keyword>
<proteinExistence type="predicted"/>
<protein>
    <submittedName>
        <fullName evidence="5">WD repeat domain 53</fullName>
    </submittedName>
</protein>
<dbReference type="AlphaFoldDB" id="A0A3B1JUP7"/>
<dbReference type="SMART" id="SM00320">
    <property type="entry name" value="WD40"/>
    <property type="match status" value="6"/>
</dbReference>
<dbReference type="PANTHER" id="PTHR44666">
    <property type="entry name" value="WD REPEAT-CONTAINING PROTEIN 53"/>
    <property type="match status" value="1"/>
</dbReference>
<dbReference type="InterPro" id="IPR019775">
    <property type="entry name" value="WD40_repeat_CS"/>
</dbReference>
<dbReference type="InterPro" id="IPR042453">
    <property type="entry name" value="WDR53"/>
</dbReference>
<reference evidence="6" key="1">
    <citation type="submission" date="2013-03" db="EMBL/GenBank/DDBJ databases">
        <authorList>
            <person name="Jeffery W."/>
            <person name="Warren W."/>
            <person name="Wilson R.K."/>
        </authorList>
    </citation>
    <scope>NUCLEOTIDE SEQUENCE</scope>
    <source>
        <strain evidence="6">female</strain>
    </source>
</reference>
<dbReference type="Pfam" id="PF00400">
    <property type="entry name" value="WD40"/>
    <property type="match status" value="2"/>
</dbReference>
<reference evidence="5" key="3">
    <citation type="submission" date="2025-05" db="UniProtKB">
        <authorList>
            <consortium name="Ensembl"/>
        </authorList>
    </citation>
    <scope>IDENTIFICATION</scope>
</reference>
<accession>A0A3B1JUP7</accession>
<reference evidence="6" key="2">
    <citation type="journal article" date="2014" name="Nat. Commun.">
        <title>The cavefish genome reveals candidate genes for eye loss.</title>
        <authorList>
            <person name="McGaugh S.E."/>
            <person name="Gross J.B."/>
            <person name="Aken B."/>
            <person name="Blin M."/>
            <person name="Borowsky R."/>
            <person name="Chalopin D."/>
            <person name="Hinaux H."/>
            <person name="Jeffery W.R."/>
            <person name="Keene A."/>
            <person name="Ma L."/>
            <person name="Minx P."/>
            <person name="Murphy D."/>
            <person name="O'Quin K.E."/>
            <person name="Retaux S."/>
            <person name="Rohner N."/>
            <person name="Searle S.M."/>
            <person name="Stahl B.A."/>
            <person name="Tabin C."/>
            <person name="Volff J.N."/>
            <person name="Yoshizawa M."/>
            <person name="Warren W.C."/>
        </authorList>
    </citation>
    <scope>NUCLEOTIDE SEQUENCE [LARGE SCALE GENOMIC DNA]</scope>
    <source>
        <strain evidence="6">female</strain>
    </source>
</reference>
<dbReference type="Gene3D" id="2.130.10.10">
    <property type="entry name" value="YVTN repeat-like/Quinoprotein amine dehydrogenase"/>
    <property type="match status" value="2"/>
</dbReference>
<keyword evidence="1 3" id="KW-0853">WD repeat</keyword>
<evidence type="ECO:0000256" key="2">
    <source>
        <dbReference type="ARBA" id="ARBA00022737"/>
    </source>
</evidence>
<feature type="repeat" description="WD" evidence="3">
    <location>
        <begin position="135"/>
        <end position="177"/>
    </location>
</feature>
<feature type="compositionally biased region" description="Basic residues" evidence="4">
    <location>
        <begin position="298"/>
        <end position="310"/>
    </location>
</feature>
<dbReference type="Ensembl" id="ENSAMXT00000048593.1">
    <property type="protein sequence ID" value="ENSAMXP00000045580.1"/>
    <property type="gene ID" value="ENSAMXG00000039069.1"/>
</dbReference>
<evidence type="ECO:0000256" key="4">
    <source>
        <dbReference type="SAM" id="MobiDB-lite"/>
    </source>
</evidence>
<dbReference type="PROSITE" id="PS50082">
    <property type="entry name" value="WD_REPEATS_2"/>
    <property type="match status" value="2"/>
</dbReference>
<dbReference type="PANTHER" id="PTHR44666:SF1">
    <property type="entry name" value="WD REPEAT-CONTAINING PROTEIN 53"/>
    <property type="match status" value="1"/>
</dbReference>
<dbReference type="Bgee" id="ENSAMXG00000039069">
    <property type="expression patterns" value="Expressed in testis and 11 other cell types or tissues"/>
</dbReference>
<feature type="region of interest" description="Disordered" evidence="4">
    <location>
        <begin position="283"/>
        <end position="359"/>
    </location>
</feature>
<dbReference type="InterPro" id="IPR015943">
    <property type="entry name" value="WD40/YVTN_repeat-like_dom_sf"/>
</dbReference>
<dbReference type="PROSITE" id="PS50294">
    <property type="entry name" value="WD_REPEATS_REGION"/>
    <property type="match status" value="1"/>
</dbReference>
<dbReference type="STRING" id="7994.ENSAMXP00000045580"/>
<evidence type="ECO:0000313" key="6">
    <source>
        <dbReference type="Proteomes" id="UP000018467"/>
    </source>
</evidence>
<name>A0A3B1JUP7_ASTMX</name>
<keyword evidence="6" id="KW-1185">Reference proteome</keyword>
<dbReference type="InterPro" id="IPR001680">
    <property type="entry name" value="WD40_rpt"/>
</dbReference>
<dbReference type="Proteomes" id="UP000018467">
    <property type="component" value="Unassembled WGS sequence"/>
</dbReference>
<dbReference type="InterPro" id="IPR036322">
    <property type="entry name" value="WD40_repeat_dom_sf"/>
</dbReference>
<feature type="compositionally biased region" description="Basic and acidic residues" evidence="4">
    <location>
        <begin position="318"/>
        <end position="330"/>
    </location>
</feature>
<dbReference type="Ensembl" id="ENSAMXT00000045625.1">
    <property type="protein sequence ID" value="ENSAMXP00000055056.1"/>
    <property type="gene ID" value="ENSAMXG00000039069.1"/>
</dbReference>
<feature type="repeat" description="WD" evidence="3">
    <location>
        <begin position="254"/>
        <end position="285"/>
    </location>
</feature>
<evidence type="ECO:0000256" key="3">
    <source>
        <dbReference type="PROSITE-ProRule" id="PRU00221"/>
    </source>
</evidence>
<dbReference type="PROSITE" id="PS00678">
    <property type="entry name" value="WD_REPEATS_1"/>
    <property type="match status" value="2"/>
</dbReference>
<organism evidence="5 6">
    <name type="scientific">Astyanax mexicanus</name>
    <name type="common">Blind cave fish</name>
    <name type="synonym">Astyanax fasciatus mexicanus</name>
    <dbReference type="NCBI Taxonomy" id="7994"/>
    <lineage>
        <taxon>Eukaryota</taxon>
        <taxon>Metazoa</taxon>
        <taxon>Chordata</taxon>
        <taxon>Craniata</taxon>
        <taxon>Vertebrata</taxon>
        <taxon>Euteleostomi</taxon>
        <taxon>Actinopterygii</taxon>
        <taxon>Neopterygii</taxon>
        <taxon>Teleostei</taxon>
        <taxon>Ostariophysi</taxon>
        <taxon>Characiformes</taxon>
        <taxon>Characoidei</taxon>
        <taxon>Acestrorhamphidae</taxon>
        <taxon>Acestrorhamphinae</taxon>
        <taxon>Astyanax</taxon>
    </lineage>
</organism>
<sequence length="394" mass="41815">MAQRWSGVHASPVLCVGAAGGPDGLLASGAEGGEVAVWNQEGQPLAQLRLSGEEDVTCTAFSPTAPGLLYVSHGETVSVLDPRNLAGPVEELKNVGEDEINSLSVNETGTSLALGDDSGAVRVLDLQTGKVSRTLRKHTNICSSVSFRPQRPQSLVSAGLDMQVMLWNLQKARPVWTYSLQEAAEEEDGHQQRAGQMFNPPLAHCISAASCGNVLACAAEDGRVHLTRVGSGSRHEQQGGIKAHSQGASQAHFLSFLPHPYWLATGGNDGVVALWDLSEHPLVAGEGKGQGSKTKAAPAHRRKPKSKAKSKSQNQRDAQAEEEKTEKQQSEENLSGEASGIDPNQEKSTKTGPKLKFSHEDKVNWVCPVMLKGQPSLVVADQSSSLSVYSLAGL</sequence>
<dbReference type="GeneTree" id="ENSGT00390000011073"/>
<evidence type="ECO:0000256" key="1">
    <source>
        <dbReference type="ARBA" id="ARBA00022574"/>
    </source>
</evidence>
<evidence type="ECO:0000313" key="5">
    <source>
        <dbReference type="Ensembl" id="ENSAMXP00000045580.1"/>
    </source>
</evidence>